<comment type="catalytic activity">
    <reaction evidence="10">
        <text>3 reduced [flavodoxin] + 2 L-arginine + 4 O2 = 3 oxidized [flavodoxin] + 2 L-citrulline + 2 nitric oxide + 4 H2O + 5 H(+)</text>
        <dbReference type="Rhea" id="RHEA:52324"/>
        <dbReference type="Rhea" id="RHEA-COMP:10622"/>
        <dbReference type="Rhea" id="RHEA-COMP:10623"/>
        <dbReference type="ChEBI" id="CHEBI:15377"/>
        <dbReference type="ChEBI" id="CHEBI:15378"/>
        <dbReference type="ChEBI" id="CHEBI:15379"/>
        <dbReference type="ChEBI" id="CHEBI:16480"/>
        <dbReference type="ChEBI" id="CHEBI:32682"/>
        <dbReference type="ChEBI" id="CHEBI:57618"/>
        <dbReference type="ChEBI" id="CHEBI:57743"/>
        <dbReference type="ChEBI" id="CHEBI:58210"/>
        <dbReference type="EC" id="1.14.14.47"/>
    </reaction>
</comment>
<evidence type="ECO:0000256" key="6">
    <source>
        <dbReference type="ARBA" id="ARBA00022617"/>
    </source>
</evidence>
<keyword evidence="8 11" id="KW-0560">Oxidoreductase</keyword>
<organism evidence="13 14">
    <name type="scientific">Alicyclobacillus fodiniaquatilis</name>
    <dbReference type="NCBI Taxonomy" id="1661150"/>
    <lineage>
        <taxon>Bacteria</taxon>
        <taxon>Bacillati</taxon>
        <taxon>Bacillota</taxon>
        <taxon>Bacilli</taxon>
        <taxon>Bacillales</taxon>
        <taxon>Alicyclobacillaceae</taxon>
        <taxon>Alicyclobacillus</taxon>
    </lineage>
</organism>
<dbReference type="Proteomes" id="UP001597079">
    <property type="component" value="Unassembled WGS sequence"/>
</dbReference>
<evidence type="ECO:0000256" key="5">
    <source>
        <dbReference type="ARBA" id="ARBA00018859"/>
    </source>
</evidence>
<keyword evidence="6 11" id="KW-0349">Heme</keyword>
<evidence type="ECO:0000256" key="4">
    <source>
        <dbReference type="ARBA" id="ARBA00012735"/>
    </source>
</evidence>
<evidence type="ECO:0000256" key="8">
    <source>
        <dbReference type="ARBA" id="ARBA00023002"/>
    </source>
</evidence>
<evidence type="ECO:0000256" key="3">
    <source>
        <dbReference type="ARBA" id="ARBA00005411"/>
    </source>
</evidence>
<dbReference type="InterPro" id="IPR004030">
    <property type="entry name" value="NOS_N"/>
</dbReference>
<dbReference type="Gene3D" id="3.90.440.10">
    <property type="entry name" value="Nitric Oxide Synthase,Heme Domain,Chain A domain 2"/>
    <property type="match status" value="1"/>
</dbReference>
<reference evidence="14" key="1">
    <citation type="journal article" date="2019" name="Int. J. Syst. Evol. Microbiol.">
        <title>The Global Catalogue of Microorganisms (GCM) 10K type strain sequencing project: providing services to taxonomists for standard genome sequencing and annotation.</title>
        <authorList>
            <consortium name="The Broad Institute Genomics Platform"/>
            <consortium name="The Broad Institute Genome Sequencing Center for Infectious Disease"/>
            <person name="Wu L."/>
            <person name="Ma J."/>
        </authorList>
    </citation>
    <scope>NUCLEOTIDE SEQUENCE [LARGE SCALE GENOMIC DNA]</scope>
    <source>
        <strain evidence="14">CGMCC 1.12286</strain>
    </source>
</reference>
<dbReference type="InterPro" id="IPR036119">
    <property type="entry name" value="NOS_N_sf"/>
</dbReference>
<comment type="caution">
    <text evidence="13">The sequence shown here is derived from an EMBL/GenBank/DDBJ whole genome shotgun (WGS) entry which is preliminary data.</text>
</comment>
<dbReference type="Gene3D" id="3.90.1230.10">
    <property type="entry name" value="Nitric Oxide Synthase, Chain A, domain 3"/>
    <property type="match status" value="1"/>
</dbReference>
<accession>A0ABW4JKX9</accession>
<comment type="function">
    <text evidence="2 11">Catalyzes the production of nitric oxide.</text>
</comment>
<dbReference type="InterPro" id="IPR017142">
    <property type="entry name" value="Nitric_oxide_synthase_Oase-su"/>
</dbReference>
<dbReference type="RefSeq" id="WP_377943699.1">
    <property type="nucleotide sequence ID" value="NZ_JBHUCX010000035.1"/>
</dbReference>
<evidence type="ECO:0000313" key="13">
    <source>
        <dbReference type="EMBL" id="MFD1675820.1"/>
    </source>
</evidence>
<dbReference type="InterPro" id="IPR050607">
    <property type="entry name" value="NOS"/>
</dbReference>
<evidence type="ECO:0000256" key="2">
    <source>
        <dbReference type="ARBA" id="ARBA00002642"/>
    </source>
</evidence>
<dbReference type="InterPro" id="IPR044940">
    <property type="entry name" value="NOS_dom_2"/>
</dbReference>
<dbReference type="SUPFAM" id="SSF56512">
    <property type="entry name" value="Nitric oxide (NO) synthase oxygenase domain"/>
    <property type="match status" value="1"/>
</dbReference>
<dbReference type="InterPro" id="IPR044943">
    <property type="entry name" value="NOS_dom_1"/>
</dbReference>
<dbReference type="EMBL" id="JBHUCX010000035">
    <property type="protein sequence ID" value="MFD1675820.1"/>
    <property type="molecule type" value="Genomic_DNA"/>
</dbReference>
<keyword evidence="14" id="KW-1185">Reference proteome</keyword>
<evidence type="ECO:0000256" key="11">
    <source>
        <dbReference type="PIRNR" id="PIRNR037219"/>
    </source>
</evidence>
<dbReference type="PANTHER" id="PTHR43410:SF1">
    <property type="entry name" value="NITRIC OXIDE SYNTHASE"/>
    <property type="match status" value="1"/>
</dbReference>
<feature type="domain" description="Nitric oxide synthase (NOS)" evidence="12">
    <location>
        <begin position="65"/>
        <end position="72"/>
    </location>
</feature>
<dbReference type="Gene3D" id="3.90.340.10">
    <property type="entry name" value="Nitric Oxide Synthase, Chain A, domain 1"/>
    <property type="match status" value="1"/>
</dbReference>
<evidence type="ECO:0000256" key="1">
    <source>
        <dbReference type="ARBA" id="ARBA00001971"/>
    </source>
</evidence>
<keyword evidence="9 11" id="KW-0408">Iron</keyword>
<dbReference type="Pfam" id="PF02898">
    <property type="entry name" value="NO_synthase"/>
    <property type="match status" value="1"/>
</dbReference>
<name>A0ABW4JKX9_9BACL</name>
<gene>
    <name evidence="13" type="ORF">ACFSB2_14045</name>
</gene>
<evidence type="ECO:0000259" key="12">
    <source>
        <dbReference type="PROSITE" id="PS60001"/>
    </source>
</evidence>
<proteinExistence type="inferred from homology"/>
<comment type="miscellaneous">
    <text evidence="11">This protein is similar to the oxygenase domain of eukaryotic nitric oxide synthases but lacks the reductase domain which, in eukaryotes, is responsible for transfer of electrons to the ferric heme during nitric oxide synthesis.</text>
</comment>
<comment type="subunit">
    <text evidence="11">Homodimer.</text>
</comment>
<dbReference type="PANTHER" id="PTHR43410">
    <property type="entry name" value="NITRIC OXIDE SYNTHASE OXYGENASE"/>
    <property type="match status" value="1"/>
</dbReference>
<dbReference type="InterPro" id="IPR044944">
    <property type="entry name" value="NOS_dom_3"/>
</dbReference>
<evidence type="ECO:0000256" key="9">
    <source>
        <dbReference type="ARBA" id="ARBA00023004"/>
    </source>
</evidence>
<protein>
    <recommendedName>
        <fullName evidence="5 11">Nitric oxide synthase oxygenase</fullName>
        <ecNumber evidence="4 11">1.14.14.47</ecNumber>
    </recommendedName>
</protein>
<dbReference type="EC" id="1.14.14.47" evidence="4 11"/>
<evidence type="ECO:0000313" key="14">
    <source>
        <dbReference type="Proteomes" id="UP001597079"/>
    </source>
</evidence>
<comment type="cofactor">
    <cofactor evidence="1 11">
        <name>heme</name>
        <dbReference type="ChEBI" id="CHEBI:30413"/>
    </cofactor>
</comment>
<dbReference type="CDD" id="cd00575">
    <property type="entry name" value="NOS_oxygenase"/>
    <property type="match status" value="1"/>
</dbReference>
<sequence length="360" mass="41904">MTQDELYNEAKAFIVTCYQELQHDADTTARRLVEIRQCIELDGTYEHTYEELEYGAKMAWRNSNRCIGRLFWQTLKVLDKRDCRSEREVAEAVYQHIQYATNHGKIRPTITIFPAKTKNNKVRIWNHQLLRYAGYETAEGCVGDPHSIPFTAVCRQLGWHGQGTHFDILPLVIQVADRPPMWFEIPPELVLEVPISHPEYAWFADLHLKWYATPLISDMALEIGGIRYTAAPFNGWYMETEIGARNFADEKRYHMLPKIADLMGLNTQTETSLWRDKALVELNLAVLHSFQQQGVSMVDHHTAAKQFMRFEQQEAANGRDVTGNWAWLIPPVSPATTHIFHQRYDNTVVKPNYFYQRLPY</sequence>
<keyword evidence="7 11" id="KW-0479">Metal-binding</keyword>
<evidence type="ECO:0000256" key="10">
    <source>
        <dbReference type="ARBA" id="ARBA00048713"/>
    </source>
</evidence>
<evidence type="ECO:0000256" key="7">
    <source>
        <dbReference type="ARBA" id="ARBA00022723"/>
    </source>
</evidence>
<comment type="similarity">
    <text evidence="3 11">Belongs to the NOS family. Bacterial NOS oxygenase subfamily.</text>
</comment>
<dbReference type="PROSITE" id="PS60001">
    <property type="entry name" value="NOS"/>
    <property type="match status" value="1"/>
</dbReference>
<dbReference type="PIRSF" id="PIRSF037219">
    <property type="entry name" value="NOS_oxygenase"/>
    <property type="match status" value="1"/>
</dbReference>